<accession>A0A1B3SKA3</accession>
<evidence type="ECO:0008006" key="4">
    <source>
        <dbReference type="Google" id="ProtNLM"/>
    </source>
</evidence>
<name>A0A1B3SKA3_9MOLU</name>
<dbReference type="STRING" id="216938.SHELI_v1c04110"/>
<dbReference type="RefSeq" id="WP_069116241.1">
    <property type="nucleotide sequence ID" value="NZ_CP017015.1"/>
</dbReference>
<dbReference type="AlphaFoldDB" id="A0A1B3SKA3"/>
<dbReference type="KEGG" id="shj:SHELI_v1c04110"/>
<evidence type="ECO:0000256" key="1">
    <source>
        <dbReference type="SAM" id="SignalP"/>
    </source>
</evidence>
<feature type="signal peptide" evidence="1">
    <location>
        <begin position="1"/>
        <end position="21"/>
    </location>
</feature>
<keyword evidence="3" id="KW-1185">Reference proteome</keyword>
<feature type="chain" id="PRO_5008554011" description="Lipoprotein" evidence="1">
    <location>
        <begin position="22"/>
        <end position="415"/>
    </location>
</feature>
<dbReference type="Proteomes" id="UP000094378">
    <property type="component" value="Chromosome"/>
</dbReference>
<reference evidence="2 3" key="1">
    <citation type="submission" date="2016-08" db="EMBL/GenBank/DDBJ databases">
        <title>Complete genome sequence of Spiroplasma helicoides TABS-2 (DSM 22551).</title>
        <authorList>
            <person name="Shen W.-Y."/>
            <person name="Lo W.-S."/>
            <person name="Lai Y.-C."/>
            <person name="Kuo C.-H."/>
        </authorList>
    </citation>
    <scope>NUCLEOTIDE SEQUENCE [LARGE SCALE GENOMIC DNA]</scope>
    <source>
        <strain evidence="2 3">TABS-2</strain>
    </source>
</reference>
<dbReference type="EMBL" id="CP017015">
    <property type="protein sequence ID" value="AOG60362.1"/>
    <property type="molecule type" value="Genomic_DNA"/>
</dbReference>
<dbReference type="PROSITE" id="PS51257">
    <property type="entry name" value="PROKAR_LIPOPROTEIN"/>
    <property type="match status" value="1"/>
</dbReference>
<evidence type="ECO:0000313" key="2">
    <source>
        <dbReference type="EMBL" id="AOG60362.1"/>
    </source>
</evidence>
<evidence type="ECO:0000313" key="3">
    <source>
        <dbReference type="Proteomes" id="UP000094378"/>
    </source>
</evidence>
<gene>
    <name evidence="2" type="ORF">SHELI_v1c04110</name>
</gene>
<organism evidence="2 3">
    <name type="scientific">Spiroplasma helicoides</name>
    <dbReference type="NCBI Taxonomy" id="216938"/>
    <lineage>
        <taxon>Bacteria</taxon>
        <taxon>Bacillati</taxon>
        <taxon>Mycoplasmatota</taxon>
        <taxon>Mollicutes</taxon>
        <taxon>Entomoplasmatales</taxon>
        <taxon>Spiroplasmataceae</taxon>
        <taxon>Spiroplasma</taxon>
    </lineage>
</organism>
<sequence length="415" mass="48956">MKKLLLTLLASSLTISPVSLITSCGYTHIDRVSFGMWQVLDIDNTNDKTQLAYQMEEFGIPSVQTISNFLTKHQKSPWEFSNDQNDRDKQNKFFLKDFEISEYNNHDIVLFLEPSDYYKEKYIVQNDGRVIIRLSYKLNKDQSTKLKNEFTNLYKNKKDFDNTISNDDFEKQVNNDVIDTLKQVIYKEMYDYMFTKLDWKKTFKVILKNKVTFFDMFTGLTSSKYSEFQDYLTQDSKNNKLWMPTSIIVEVLYNAVEFGFTEIFEEDKINTKFNFSSIDYEKLAIANEPQEILERDFLNNNDSYSGDINFLLKSVFDNLYFKKNDNKFFLFKHLQYFSDMYLLAKNEVLYSGTNDGEFKSYNKASQEEITQFLANLKSQSKSDVYIKVAPNESNLGFRGETQPIKITIKWEADTE</sequence>
<protein>
    <recommendedName>
        <fullName evidence="4">Lipoprotein</fullName>
    </recommendedName>
</protein>
<proteinExistence type="predicted"/>
<keyword evidence="1" id="KW-0732">Signal</keyword>